<dbReference type="InterPro" id="IPR036025">
    <property type="entry name" value="RtcB-like_sf"/>
</dbReference>
<reference evidence="12 13" key="1">
    <citation type="journal article" date="2009" name="PLoS ONE">
        <title>Genome analysis of the anaerobic thermohalophilic bacterium Halothermothrix orenii.</title>
        <authorList>
            <person name="Mavromatis K."/>
            <person name="Ivanova N."/>
            <person name="Anderson I."/>
            <person name="Lykidis A."/>
            <person name="Hooper S.D."/>
            <person name="Sun H."/>
            <person name="Kunin V."/>
            <person name="Lapidus A."/>
            <person name="Hugenholtz P."/>
            <person name="Patel B."/>
            <person name="Kyrpides N.C."/>
        </authorList>
    </citation>
    <scope>NUCLEOTIDE SEQUENCE [LARGE SCALE GENOMIC DNA]</scope>
    <source>
        <strain evidence="13">H 168 / OCM 544 / DSM 9562</strain>
    </source>
</reference>
<evidence type="ECO:0000256" key="5">
    <source>
        <dbReference type="ARBA" id="ARBA00023134"/>
    </source>
</evidence>
<evidence type="ECO:0000256" key="10">
    <source>
        <dbReference type="PIRSR" id="PIRSR601233-3"/>
    </source>
</evidence>
<dbReference type="GO" id="GO:0005525">
    <property type="term" value="F:GTP binding"/>
    <property type="evidence" value="ECO:0007669"/>
    <property type="project" value="UniProtKB-KW"/>
</dbReference>
<evidence type="ECO:0000256" key="9">
    <source>
        <dbReference type="PIRSR" id="PIRSR601233-2"/>
    </source>
</evidence>
<feature type="binding site" evidence="10">
    <location>
        <position position="192"/>
    </location>
    <ligand>
        <name>Mn(2+)</name>
        <dbReference type="ChEBI" id="CHEBI:29035"/>
        <label>1</label>
    </ligand>
</feature>
<comment type="catalytic activity">
    <reaction evidence="7">
        <text>a 3'-end 3'-phospho-ribonucleotide-RNA + a 5'-end dephospho-ribonucleoside-RNA + GTP = a ribonucleotidyl-ribonucleotide-RNA + GMP + diphosphate</text>
        <dbReference type="Rhea" id="RHEA:68076"/>
        <dbReference type="Rhea" id="RHEA-COMP:10463"/>
        <dbReference type="Rhea" id="RHEA-COMP:13936"/>
        <dbReference type="Rhea" id="RHEA-COMP:17355"/>
        <dbReference type="ChEBI" id="CHEBI:33019"/>
        <dbReference type="ChEBI" id="CHEBI:37565"/>
        <dbReference type="ChEBI" id="CHEBI:58115"/>
        <dbReference type="ChEBI" id="CHEBI:83062"/>
        <dbReference type="ChEBI" id="CHEBI:138284"/>
        <dbReference type="ChEBI" id="CHEBI:173118"/>
        <dbReference type="EC" id="6.5.1.8"/>
    </reaction>
</comment>
<evidence type="ECO:0000256" key="4">
    <source>
        <dbReference type="ARBA" id="ARBA00022800"/>
    </source>
</evidence>
<feature type="binding site" evidence="9">
    <location>
        <begin position="372"/>
        <end position="375"/>
    </location>
    <ligand>
        <name>GMP</name>
        <dbReference type="ChEBI" id="CHEBI:58115"/>
    </ligand>
</feature>
<evidence type="ECO:0000256" key="1">
    <source>
        <dbReference type="ARBA" id="ARBA00022598"/>
    </source>
</evidence>
<dbReference type="KEGG" id="hor:Hore_22420"/>
<evidence type="ECO:0000256" key="7">
    <source>
        <dbReference type="ARBA" id="ARBA00047746"/>
    </source>
</evidence>
<proteinExistence type="inferred from homology"/>
<dbReference type="STRING" id="373903.Hore_22420"/>
<evidence type="ECO:0000256" key="11">
    <source>
        <dbReference type="RuleBase" id="RU371113"/>
    </source>
</evidence>
<keyword evidence="3 9" id="KW-0547">Nucleotide-binding</keyword>
<name>B8D0Q1_HALOH</name>
<dbReference type="GO" id="GO:0042245">
    <property type="term" value="P:RNA repair"/>
    <property type="evidence" value="ECO:0007669"/>
    <property type="project" value="UniProtKB-KW"/>
</dbReference>
<dbReference type="Gene3D" id="3.90.1860.10">
    <property type="entry name" value="tRNA-splicing ligase RtcB"/>
    <property type="match status" value="1"/>
</dbReference>
<keyword evidence="2 10" id="KW-0479">Metal-binding</keyword>
<gene>
    <name evidence="11" type="primary">rtcB</name>
    <name evidence="12" type="ordered locus">Hore_22420</name>
</gene>
<keyword evidence="13" id="KW-1185">Reference proteome</keyword>
<feature type="binding site" evidence="10">
    <location>
        <position position="309"/>
    </location>
    <ligand>
        <name>Mn(2+)</name>
        <dbReference type="ChEBI" id="CHEBI:29035"/>
        <label>2</label>
    </ligand>
</feature>
<dbReference type="AlphaFoldDB" id="B8D0Q1"/>
<dbReference type="GO" id="GO:0003972">
    <property type="term" value="F:RNA ligase (ATP) activity"/>
    <property type="evidence" value="ECO:0007669"/>
    <property type="project" value="TreeGrafter"/>
</dbReference>
<feature type="binding site" evidence="10">
    <location>
        <position position="219"/>
    </location>
    <ligand>
        <name>Mn(2+)</name>
        <dbReference type="ChEBI" id="CHEBI:29035"/>
        <label>2</label>
    </ligand>
</feature>
<comment type="subunit">
    <text evidence="11">Monomer.</text>
</comment>
<dbReference type="Proteomes" id="UP000000719">
    <property type="component" value="Chromosome"/>
</dbReference>
<dbReference type="RefSeq" id="WP_015923956.1">
    <property type="nucleotide sequence ID" value="NC_011899.1"/>
</dbReference>
<dbReference type="InterPro" id="IPR001233">
    <property type="entry name" value="RtcB"/>
</dbReference>
<dbReference type="EMBL" id="CP001098">
    <property type="protein sequence ID" value="ACL70987.1"/>
    <property type="molecule type" value="Genomic_DNA"/>
</dbReference>
<evidence type="ECO:0000256" key="8">
    <source>
        <dbReference type="PIRSR" id="PIRSR601233-1"/>
    </source>
</evidence>
<dbReference type="eggNOG" id="COG1690">
    <property type="taxonomic scope" value="Bacteria"/>
</dbReference>
<feature type="active site" description="GMP-histidine intermediate" evidence="8">
    <location>
        <position position="372"/>
    </location>
</feature>
<feature type="binding site" evidence="9">
    <location>
        <position position="352"/>
    </location>
    <ligand>
        <name>GMP</name>
        <dbReference type="ChEBI" id="CHEBI:58115"/>
    </ligand>
</feature>
<dbReference type="PANTHER" id="PTHR11118">
    <property type="entry name" value="RNA-SPLICING LIGASE RTCB HOMOLOG"/>
    <property type="match status" value="1"/>
</dbReference>
<evidence type="ECO:0000313" key="13">
    <source>
        <dbReference type="Proteomes" id="UP000000719"/>
    </source>
</evidence>
<feature type="binding site" evidence="9">
    <location>
        <begin position="191"/>
        <end position="195"/>
    </location>
    <ligand>
        <name>GMP</name>
        <dbReference type="ChEBI" id="CHEBI:58115"/>
    </ligand>
</feature>
<dbReference type="HOGENOM" id="CLU_022279_0_1_9"/>
<evidence type="ECO:0000313" key="12">
    <source>
        <dbReference type="EMBL" id="ACL70987.1"/>
    </source>
</evidence>
<comment type="cofactor">
    <cofactor evidence="10 11">
        <name>Mn(2+)</name>
        <dbReference type="ChEBI" id="CHEBI:29035"/>
    </cofactor>
    <text evidence="10 11">Binds 2 manganese ions per subunit.</text>
</comment>
<dbReference type="GO" id="GO:0006396">
    <property type="term" value="P:RNA processing"/>
    <property type="evidence" value="ECO:0007669"/>
    <property type="project" value="InterPro"/>
</dbReference>
<dbReference type="EC" id="6.5.1.-" evidence="11"/>
<organism evidence="12 13">
    <name type="scientific">Halothermothrix orenii (strain H 168 / OCM 544 / DSM 9562)</name>
    <dbReference type="NCBI Taxonomy" id="373903"/>
    <lineage>
        <taxon>Bacteria</taxon>
        <taxon>Bacillati</taxon>
        <taxon>Bacillota</taxon>
        <taxon>Clostridia</taxon>
        <taxon>Halanaerobiales</taxon>
        <taxon>Halothermotrichaceae</taxon>
        <taxon>Halothermothrix</taxon>
    </lineage>
</organism>
<evidence type="ECO:0000256" key="3">
    <source>
        <dbReference type="ARBA" id="ARBA00022741"/>
    </source>
</evidence>
<feature type="binding site" evidence="9">
    <location>
        <position position="446"/>
    </location>
    <ligand>
        <name>GMP</name>
        <dbReference type="ChEBI" id="CHEBI:58115"/>
    </ligand>
</feature>
<feature type="binding site" evidence="9">
    <location>
        <begin position="309"/>
        <end position="310"/>
    </location>
    <ligand>
        <name>GMP</name>
        <dbReference type="ChEBI" id="CHEBI:58115"/>
    </ligand>
</feature>
<keyword evidence="1 11" id="KW-0436">Ligase</keyword>
<feature type="binding site" evidence="10">
    <location>
        <position position="83"/>
    </location>
    <ligand>
        <name>Mn(2+)</name>
        <dbReference type="ChEBI" id="CHEBI:29035"/>
        <label>1</label>
    </ligand>
</feature>
<accession>B8D0Q1</accession>
<evidence type="ECO:0000256" key="6">
    <source>
        <dbReference type="ARBA" id="ARBA00023211"/>
    </source>
</evidence>
<sequence length="447" mass="49199">MKYYRFKQEGRMNCDVRVFATRDLYNQIEKTALKQLFNAASLPGVVGVIGLPDIHQGYGLPIGGVMCSSLKKGVISPGAVGFDINCGVRLLVAGLRLEDIIDKLDDIMSGLKNEIPAGLGVNSTLTFTDQQFERVVEEGLPFLITRLGYGQTIDIAACEENGHLKGADLTGVSKKAINRGKKQLGTLGSGNHFLEIQVIDKVYNHNSGLEEGQISIMIHTGSRGFGHQIAEDYINIAKKRAKKYNFDFPTKNLASFPINSPEGEDYYRAMACAANFAFANRQILTHFVRQVINHFIPGTFITVYYDLAHNICKKEIHQINGKKKALLVHRKGATKLSPDGIALVPGSMGTDSYIVRPKNQEALKAAFESVSHGAGRKMGRRQARKKLSYREHLKSLGEVRVTSATNDNLLDESPLAYKDISEVIRSLKETGLAEPVVRLKPLAVLKG</sequence>
<dbReference type="SUPFAM" id="SSF103365">
    <property type="entry name" value="Hypothetical protein PH1602"/>
    <property type="match status" value="1"/>
</dbReference>
<dbReference type="Pfam" id="PF01139">
    <property type="entry name" value="RtcB"/>
    <property type="match status" value="1"/>
</dbReference>
<keyword evidence="4" id="KW-0692">RNA repair</keyword>
<dbReference type="OrthoDB" id="9802323at2"/>
<comment type="similarity">
    <text evidence="11">Belongs to the RtcB family.</text>
</comment>
<keyword evidence="5 9" id="KW-0342">GTP-binding</keyword>
<protein>
    <recommendedName>
        <fullName evidence="11">tRNA-splicing ligase RtcB</fullName>
        <ecNumber evidence="11">6.5.1.-</ecNumber>
    </recommendedName>
</protein>
<feature type="binding site" evidence="9">
    <location>
        <begin position="345"/>
        <end position="348"/>
    </location>
    <ligand>
        <name>GMP</name>
        <dbReference type="ChEBI" id="CHEBI:58115"/>
    </ligand>
</feature>
<dbReference type="GO" id="GO:0170057">
    <property type="term" value="F:RNA ligase (GTP) activity"/>
    <property type="evidence" value="ECO:0007669"/>
    <property type="project" value="UniProtKB-EC"/>
</dbReference>
<dbReference type="PANTHER" id="PTHR11118:SF1">
    <property type="entry name" value="RNA-SPLICING LIGASE RTCB HOMOLOG"/>
    <property type="match status" value="1"/>
</dbReference>
<keyword evidence="6 10" id="KW-0464">Manganese</keyword>
<evidence type="ECO:0000256" key="2">
    <source>
        <dbReference type="ARBA" id="ARBA00022723"/>
    </source>
</evidence>
<dbReference type="GO" id="GO:0046872">
    <property type="term" value="F:metal ion binding"/>
    <property type="evidence" value="ECO:0007669"/>
    <property type="project" value="UniProtKB-UniRule"/>
</dbReference>